<accession>A0A967EZS9</accession>
<keyword evidence="7" id="KW-1185">Reference proteome</keyword>
<feature type="signal peptide" evidence="4">
    <location>
        <begin position="1"/>
        <end position="30"/>
    </location>
</feature>
<evidence type="ECO:0000313" key="6">
    <source>
        <dbReference type="EMBL" id="NIA70404.1"/>
    </source>
</evidence>
<dbReference type="GO" id="GO:0042597">
    <property type="term" value="C:periplasmic space"/>
    <property type="evidence" value="ECO:0007669"/>
    <property type="project" value="UniProtKB-SubCell"/>
</dbReference>
<feature type="chain" id="PRO_5037447402" evidence="4">
    <location>
        <begin position="31"/>
        <end position="331"/>
    </location>
</feature>
<comment type="caution">
    <text evidence="6">The sequence shown here is derived from an EMBL/GenBank/DDBJ whole genome shotgun (WGS) entry which is preliminary data.</text>
</comment>
<proteinExistence type="inferred from homology"/>
<dbReference type="InterPro" id="IPR015168">
    <property type="entry name" value="SsuA/THI5"/>
</dbReference>
<dbReference type="Proteomes" id="UP000761264">
    <property type="component" value="Unassembled WGS sequence"/>
</dbReference>
<sequence>MQRYLNPFRQAAAAVTLAAAVLIAAAPGQAAEKIRVSLGDVVSVETLAFVIALERAKDRGVDYEMTSFAKEELAIQSIVNGQSDLGVGTPYSVIQKSKVPLKVVFQMSRLVFFPVASTEYKTWKDLNGEPFTFHARGTGTEAIGNIIAKREGIEFGPRSYVPGSENRIIAMMKGQIKASIVDLSNKNKLMNLAGDKFHILPGLSDPASDELIFASGEWIENHPEAVGIIVEELLKLWHEMKENPAVIEEERVKRNLLADQPKEILAEVVDYYTEGAKEGLFDPDGGGVAAARADFEFYTAAGQMAGPADSLNVEDYWNLGPLNAARQKLGL</sequence>
<protein>
    <submittedName>
        <fullName evidence="6">ABC transporter substrate-binding protein</fullName>
    </submittedName>
</protein>
<dbReference type="PANTHER" id="PTHR30024">
    <property type="entry name" value="ALIPHATIC SULFONATES-BINDING PROTEIN-RELATED"/>
    <property type="match status" value="1"/>
</dbReference>
<evidence type="ECO:0000256" key="3">
    <source>
        <dbReference type="ARBA" id="ARBA00022729"/>
    </source>
</evidence>
<comment type="similarity">
    <text evidence="2">Belongs to the bacterial solute-binding protein SsuA/TauA family.</text>
</comment>
<dbReference type="AlphaFoldDB" id="A0A967EZS9"/>
<dbReference type="RefSeq" id="WP_167226993.1">
    <property type="nucleotide sequence ID" value="NZ_JAAQPH010000014.1"/>
</dbReference>
<keyword evidence="3 4" id="KW-0732">Signal</keyword>
<dbReference type="Gene3D" id="3.40.190.10">
    <property type="entry name" value="Periplasmic binding protein-like II"/>
    <property type="match status" value="1"/>
</dbReference>
<organism evidence="6 7">
    <name type="scientific">Pelagibius litoralis</name>
    <dbReference type="NCBI Taxonomy" id="374515"/>
    <lineage>
        <taxon>Bacteria</taxon>
        <taxon>Pseudomonadati</taxon>
        <taxon>Pseudomonadota</taxon>
        <taxon>Alphaproteobacteria</taxon>
        <taxon>Rhodospirillales</taxon>
        <taxon>Rhodovibrionaceae</taxon>
        <taxon>Pelagibius</taxon>
    </lineage>
</organism>
<evidence type="ECO:0000259" key="5">
    <source>
        <dbReference type="Pfam" id="PF09084"/>
    </source>
</evidence>
<comment type="subcellular location">
    <subcellularLocation>
        <location evidence="1">Periplasm</location>
    </subcellularLocation>
</comment>
<evidence type="ECO:0000256" key="4">
    <source>
        <dbReference type="SAM" id="SignalP"/>
    </source>
</evidence>
<evidence type="ECO:0000256" key="1">
    <source>
        <dbReference type="ARBA" id="ARBA00004418"/>
    </source>
</evidence>
<evidence type="ECO:0000313" key="7">
    <source>
        <dbReference type="Proteomes" id="UP000761264"/>
    </source>
</evidence>
<name>A0A967EZS9_9PROT</name>
<dbReference type="PANTHER" id="PTHR30024:SF47">
    <property type="entry name" value="TAURINE-BINDING PERIPLASMIC PROTEIN"/>
    <property type="match status" value="1"/>
</dbReference>
<gene>
    <name evidence="6" type="ORF">HBA54_17505</name>
</gene>
<dbReference type="EMBL" id="JAAQPH010000014">
    <property type="protein sequence ID" value="NIA70404.1"/>
    <property type="molecule type" value="Genomic_DNA"/>
</dbReference>
<dbReference type="Pfam" id="PF09084">
    <property type="entry name" value="NMT1"/>
    <property type="match status" value="1"/>
</dbReference>
<reference evidence="6" key="1">
    <citation type="submission" date="2020-03" db="EMBL/GenBank/DDBJ databases">
        <title>Genome of Pelagibius litoralis DSM 21314T.</title>
        <authorList>
            <person name="Wang G."/>
        </authorList>
    </citation>
    <scope>NUCLEOTIDE SEQUENCE</scope>
    <source>
        <strain evidence="6">DSM 21314</strain>
    </source>
</reference>
<evidence type="ECO:0000256" key="2">
    <source>
        <dbReference type="ARBA" id="ARBA00010742"/>
    </source>
</evidence>
<dbReference type="SUPFAM" id="SSF53850">
    <property type="entry name" value="Periplasmic binding protein-like II"/>
    <property type="match status" value="1"/>
</dbReference>
<feature type="domain" description="SsuA/THI5-like" evidence="5">
    <location>
        <begin position="57"/>
        <end position="245"/>
    </location>
</feature>